<reference evidence="1 2" key="1">
    <citation type="submission" date="2013-09" db="EMBL/GenBank/DDBJ databases">
        <title>High correlation between genotypes and phenotypes of environmental bacteria Comamonas testosteroni strains.</title>
        <authorList>
            <person name="Liu L."/>
            <person name="Zhu W."/>
            <person name="Xia X."/>
            <person name="Xu B."/>
            <person name="Luo M."/>
            <person name="Wang G."/>
        </authorList>
    </citation>
    <scope>NUCLEOTIDE SEQUENCE [LARGE SCALE GENOMIC DNA]</scope>
    <source>
        <strain evidence="1 2">DF2</strain>
    </source>
</reference>
<gene>
    <name evidence="1" type="ORF">P608_15750</name>
</gene>
<organism evidence="1 2">
    <name type="scientific">Comamonas thiooxydans</name>
    <dbReference type="NCBI Taxonomy" id="363952"/>
    <lineage>
        <taxon>Bacteria</taxon>
        <taxon>Pseudomonadati</taxon>
        <taxon>Pseudomonadota</taxon>
        <taxon>Betaproteobacteria</taxon>
        <taxon>Burkholderiales</taxon>
        <taxon>Comamonadaceae</taxon>
        <taxon>Comamonas</taxon>
    </lineage>
</organism>
<keyword evidence="2" id="KW-1185">Reference proteome</keyword>
<dbReference type="AlphaFoldDB" id="A0A0E3BVS8"/>
<sequence length="232" mass="25668">MRRMHCGPSQFRHVLTENFRALGMVFASDRGAMIAIPEDDAPLCTATPVKSMEATLDQLHLQLVETPKSAWRGFAPLLEHPKLQDLEECPECKGSGWMTTATCTHCKGIGEHLNRGEFNPCYECGESGEVDRPSADIAGAFACDLCKGAGDIPKDRFLKRFCNIPLPDTPHCFGVDAKYVRLLAQLPGAQWAPPQRIGEYDCGAILLRFDTGWGAIMPLRESVLPKHHQARH</sequence>
<dbReference type="EMBL" id="AWTP01000117">
    <property type="protein sequence ID" value="KGH10143.1"/>
    <property type="molecule type" value="Genomic_DNA"/>
</dbReference>
<name>A0A0E3BVS8_9BURK</name>
<evidence type="ECO:0008006" key="3">
    <source>
        <dbReference type="Google" id="ProtNLM"/>
    </source>
</evidence>
<dbReference type="Gene3D" id="6.20.20.10">
    <property type="match status" value="1"/>
</dbReference>
<comment type="caution">
    <text evidence="1">The sequence shown here is derived from an EMBL/GenBank/DDBJ whole genome shotgun (WGS) entry which is preliminary data.</text>
</comment>
<evidence type="ECO:0000313" key="2">
    <source>
        <dbReference type="Proteomes" id="UP000029549"/>
    </source>
</evidence>
<evidence type="ECO:0000313" key="1">
    <source>
        <dbReference type="EMBL" id="KGH10143.1"/>
    </source>
</evidence>
<dbReference type="Proteomes" id="UP000029549">
    <property type="component" value="Unassembled WGS sequence"/>
</dbReference>
<protein>
    <recommendedName>
        <fullName evidence="3">CR-type domain-containing protein</fullName>
    </recommendedName>
</protein>
<proteinExistence type="predicted"/>
<accession>A0A0E3BVS8</accession>